<dbReference type="PANTHER" id="PTHR21562">
    <property type="entry name" value="NOTUM-RELATED"/>
    <property type="match status" value="1"/>
</dbReference>
<keyword evidence="6" id="KW-0472">Membrane</keyword>
<feature type="transmembrane region" description="Helical" evidence="6">
    <location>
        <begin position="7"/>
        <end position="29"/>
    </location>
</feature>
<protein>
    <recommendedName>
        <fullName evidence="5">Pectin acetylesterase</fullName>
        <ecNumber evidence="5">3.1.1.-</ecNumber>
    </recommendedName>
</protein>
<dbReference type="OMA" id="IEIDCAY"/>
<comment type="caution">
    <text evidence="7">The sequence shown here is derived from an EMBL/GenBank/DDBJ whole genome shotgun (WGS) entry which is preliminary data.</text>
</comment>
<comment type="similarity">
    <text evidence="3 5">Belongs to the pectinacetylesterase family.</text>
</comment>
<proteinExistence type="inferred from homology"/>
<dbReference type="InterPro" id="IPR004963">
    <property type="entry name" value="PAE/NOTUM"/>
</dbReference>
<gene>
    <name evidence="7" type="ORF">ZOSMA_59G00870</name>
</gene>
<dbReference type="Proteomes" id="UP000036987">
    <property type="component" value="Unassembled WGS sequence"/>
</dbReference>
<comment type="subcellular location">
    <subcellularLocation>
        <location evidence="2 5">Secreted</location>
        <location evidence="2 5">Cell wall</location>
    </subcellularLocation>
</comment>
<keyword evidence="4 5" id="KW-0134">Cell wall</keyword>
<evidence type="ECO:0000256" key="1">
    <source>
        <dbReference type="ARBA" id="ARBA00003534"/>
    </source>
</evidence>
<keyword evidence="6" id="KW-1133">Transmembrane helix</keyword>
<dbReference type="EMBL" id="LFYR01001622">
    <property type="protein sequence ID" value="KMZ60525.1"/>
    <property type="molecule type" value="Genomic_DNA"/>
</dbReference>
<evidence type="ECO:0000313" key="8">
    <source>
        <dbReference type="Proteomes" id="UP000036987"/>
    </source>
</evidence>
<dbReference type="Pfam" id="PF03283">
    <property type="entry name" value="PAE"/>
    <property type="match status" value="1"/>
</dbReference>
<evidence type="ECO:0000256" key="6">
    <source>
        <dbReference type="SAM" id="Phobius"/>
    </source>
</evidence>
<keyword evidence="5" id="KW-0961">Cell wall biogenesis/degradation</keyword>
<name>A0A0K9NX41_ZOSMR</name>
<keyword evidence="5" id="KW-0964">Secreted</keyword>
<dbReference type="PANTHER" id="PTHR21562:SF69">
    <property type="entry name" value="PECTIN ACETYLESTERASE 9"/>
    <property type="match status" value="1"/>
</dbReference>
<accession>A0A0K9NX41</accession>
<keyword evidence="8" id="KW-1185">Reference proteome</keyword>
<dbReference type="OrthoDB" id="2015280at2759"/>
<keyword evidence="5" id="KW-0378">Hydrolase</keyword>
<evidence type="ECO:0000256" key="5">
    <source>
        <dbReference type="RuleBase" id="RU363114"/>
    </source>
</evidence>
<evidence type="ECO:0000256" key="3">
    <source>
        <dbReference type="ARBA" id="ARBA00005784"/>
    </source>
</evidence>
<dbReference type="GO" id="GO:0071555">
    <property type="term" value="P:cell wall organization"/>
    <property type="evidence" value="ECO:0000318"/>
    <property type="project" value="GO_Central"/>
</dbReference>
<organism evidence="7 8">
    <name type="scientific">Zostera marina</name>
    <name type="common">Eelgrass</name>
    <dbReference type="NCBI Taxonomy" id="29655"/>
    <lineage>
        <taxon>Eukaryota</taxon>
        <taxon>Viridiplantae</taxon>
        <taxon>Streptophyta</taxon>
        <taxon>Embryophyta</taxon>
        <taxon>Tracheophyta</taxon>
        <taxon>Spermatophyta</taxon>
        <taxon>Magnoliopsida</taxon>
        <taxon>Liliopsida</taxon>
        <taxon>Zosteraceae</taxon>
        <taxon>Zostera</taxon>
    </lineage>
</organism>
<dbReference type="AlphaFoldDB" id="A0A0K9NX41"/>
<comment type="function">
    <text evidence="1 5">Hydrolyzes acetyl esters in homogalacturonan regions of pectin. In type I primary cell wall, galacturonic acid residues of pectin can be acetylated at the O-2 and O-3 positions. Decreasing the degree of acetylation of pectin gels in vitro alters their physical properties.</text>
</comment>
<dbReference type="STRING" id="29655.A0A0K9NX41"/>
<dbReference type="GO" id="GO:0052793">
    <property type="term" value="F:pectin acetylesterase activity"/>
    <property type="evidence" value="ECO:0000318"/>
    <property type="project" value="GO_Central"/>
</dbReference>
<evidence type="ECO:0000256" key="2">
    <source>
        <dbReference type="ARBA" id="ARBA00004191"/>
    </source>
</evidence>
<dbReference type="EC" id="3.1.1.-" evidence="5"/>
<sequence length="411" mass="46558">MGSRNGFGVWILFISLYGFSHLQLFYGAVNQQDQIPPKNYVKMTIVKDGARTGAVCLDGSLPGYHIQRGSESGSQNWLLQFEGGGWCHDVKSCSLRSTTYRGSTSLMNKYETFTGILSDDISLNPDFYSWNRVKIRYCDGASFGGDSEYSDHNTTLYFRGQKIWKAVLNQLISKEGLGLARMALLSGCSAGGLATFLHCDDFAKSLPNARIVKCLSDAGFFIDVNDINDKNSIRTYFQNVTYLQDVEKNLNMECKRSHKNPYECFFPQYGLETIKTPYFLLNSAYDVYQFHHIFVPPSSDPKGLWKDCSEDPGKCSKDQILVLQGYRIKMLEAMKPNAIHNQKQGFFVNSCFAHCQSEAQDVWSGHNSPRIHNKTIAQVVGSWYFEREMMVKQIDCPYPCDKTCHNLIPIS</sequence>
<keyword evidence="6" id="KW-0812">Transmembrane</keyword>
<evidence type="ECO:0000313" key="7">
    <source>
        <dbReference type="EMBL" id="KMZ60525.1"/>
    </source>
</evidence>
<evidence type="ECO:0000256" key="4">
    <source>
        <dbReference type="ARBA" id="ARBA00022512"/>
    </source>
</evidence>
<reference evidence="8" key="1">
    <citation type="journal article" date="2016" name="Nature">
        <title>The genome of the seagrass Zostera marina reveals angiosperm adaptation to the sea.</title>
        <authorList>
            <person name="Olsen J.L."/>
            <person name="Rouze P."/>
            <person name="Verhelst B."/>
            <person name="Lin Y.-C."/>
            <person name="Bayer T."/>
            <person name="Collen J."/>
            <person name="Dattolo E."/>
            <person name="De Paoli E."/>
            <person name="Dittami S."/>
            <person name="Maumus F."/>
            <person name="Michel G."/>
            <person name="Kersting A."/>
            <person name="Lauritano C."/>
            <person name="Lohaus R."/>
            <person name="Toepel M."/>
            <person name="Tonon T."/>
            <person name="Vanneste K."/>
            <person name="Amirebrahimi M."/>
            <person name="Brakel J."/>
            <person name="Bostroem C."/>
            <person name="Chovatia M."/>
            <person name="Grimwood J."/>
            <person name="Jenkins J.W."/>
            <person name="Jueterbock A."/>
            <person name="Mraz A."/>
            <person name="Stam W.T."/>
            <person name="Tice H."/>
            <person name="Bornberg-Bauer E."/>
            <person name="Green P.J."/>
            <person name="Pearson G.A."/>
            <person name="Procaccini G."/>
            <person name="Duarte C.M."/>
            <person name="Schmutz J."/>
            <person name="Reusch T.B.H."/>
            <person name="Van de Peer Y."/>
        </authorList>
    </citation>
    <scope>NUCLEOTIDE SEQUENCE [LARGE SCALE GENOMIC DNA]</scope>
    <source>
        <strain evidence="8">cv. Finnish</strain>
    </source>
</reference>